<dbReference type="EMBL" id="KR029606">
    <property type="protein sequence ID" value="AKH48630.1"/>
    <property type="molecule type" value="Genomic_DNA"/>
</dbReference>
<reference evidence="1" key="1">
    <citation type="journal article" date="2015" name="Front. Microbiol.">
        <title>Combining genomic sequencing methods to explore viral diversity and reveal potential virus-host interactions.</title>
        <authorList>
            <person name="Chow C.E."/>
            <person name="Winget D.M."/>
            <person name="White R.A.III."/>
            <person name="Hallam S.J."/>
            <person name="Suttle C.A."/>
        </authorList>
    </citation>
    <scope>NUCLEOTIDE SEQUENCE</scope>
    <source>
        <strain evidence="1">Oxic1_11</strain>
    </source>
</reference>
<evidence type="ECO:0000313" key="1">
    <source>
        <dbReference type="EMBL" id="AKH48630.1"/>
    </source>
</evidence>
<reference evidence="1" key="2">
    <citation type="submission" date="2015-03" db="EMBL/GenBank/DDBJ databases">
        <authorList>
            <person name="Chow C.-E.T."/>
            <person name="Winget D.M."/>
            <person name="White R.A.III."/>
            <person name="Hallam S.J."/>
            <person name="Suttle C.A."/>
        </authorList>
    </citation>
    <scope>NUCLEOTIDE SEQUENCE</scope>
    <source>
        <strain evidence="1">Oxic1_11</strain>
    </source>
</reference>
<protein>
    <submittedName>
        <fullName evidence="1">Uncharacterized protein</fullName>
    </submittedName>
</protein>
<name>A0A0F7L9N1_9VIRU</name>
<sequence length="61" mass="6948">MFNCNSRISAVLYICLYARKLFFIRYSTLPLCFSLFNLNSFKSLEFLSSCCIASTSILSSV</sequence>
<accession>A0A0F7L9N1</accession>
<proteinExistence type="predicted"/>
<organism evidence="1">
    <name type="scientific">uncultured marine virus</name>
    <dbReference type="NCBI Taxonomy" id="186617"/>
    <lineage>
        <taxon>Viruses</taxon>
        <taxon>environmental samples</taxon>
    </lineage>
</organism>